<evidence type="ECO:0000256" key="7">
    <source>
        <dbReference type="ARBA" id="ARBA00023033"/>
    </source>
</evidence>
<dbReference type="FunFam" id="1.10.630.10:FF:000126">
    <property type="entry name" value="Predicted protein"/>
    <property type="match status" value="1"/>
</dbReference>
<evidence type="ECO:0000256" key="6">
    <source>
        <dbReference type="ARBA" id="ARBA00023004"/>
    </source>
</evidence>
<accession>A0AB40CMX2</accession>
<keyword evidence="7 9" id="KW-0503">Monooxygenase</keyword>
<dbReference type="GO" id="GO:0020037">
    <property type="term" value="F:heme binding"/>
    <property type="evidence" value="ECO:0007669"/>
    <property type="project" value="InterPro"/>
</dbReference>
<dbReference type="Proteomes" id="UP001515500">
    <property type="component" value="Chromosome 16"/>
</dbReference>
<evidence type="ECO:0000256" key="4">
    <source>
        <dbReference type="ARBA" id="ARBA00022723"/>
    </source>
</evidence>
<evidence type="ECO:0000256" key="2">
    <source>
        <dbReference type="ARBA" id="ARBA00010617"/>
    </source>
</evidence>
<dbReference type="PANTHER" id="PTHR47951">
    <property type="entry name" value="OS08G0547900 PROTEIN"/>
    <property type="match status" value="1"/>
</dbReference>
<dbReference type="InterPro" id="IPR002401">
    <property type="entry name" value="Cyt_P450_E_grp-I"/>
</dbReference>
<keyword evidence="10" id="KW-1185">Reference proteome</keyword>
<dbReference type="GO" id="GO:0016705">
    <property type="term" value="F:oxidoreductase activity, acting on paired donors, with incorporation or reduction of molecular oxygen"/>
    <property type="evidence" value="ECO:0007669"/>
    <property type="project" value="InterPro"/>
</dbReference>
<dbReference type="InterPro" id="IPR001128">
    <property type="entry name" value="Cyt_P450"/>
</dbReference>
<dbReference type="InterPro" id="IPR036396">
    <property type="entry name" value="Cyt_P450_sf"/>
</dbReference>
<keyword evidence="6 8" id="KW-0408">Iron</keyword>
<dbReference type="SUPFAM" id="SSF48264">
    <property type="entry name" value="Cytochrome P450"/>
    <property type="match status" value="1"/>
</dbReference>
<feature type="binding site" description="axial binding residue" evidence="8">
    <location>
        <position position="467"/>
    </location>
    <ligand>
        <name>heme</name>
        <dbReference type="ChEBI" id="CHEBI:30413"/>
    </ligand>
    <ligandPart>
        <name>Fe</name>
        <dbReference type="ChEBI" id="CHEBI:18248"/>
    </ligandPart>
</feature>
<dbReference type="PRINTS" id="PR00463">
    <property type="entry name" value="EP450I"/>
</dbReference>
<evidence type="ECO:0000313" key="10">
    <source>
        <dbReference type="Proteomes" id="UP001515500"/>
    </source>
</evidence>
<evidence type="ECO:0000256" key="8">
    <source>
        <dbReference type="PIRSR" id="PIRSR602401-1"/>
    </source>
</evidence>
<protein>
    <submittedName>
        <fullName evidence="11">Geraniol 8-hydroxylase-like</fullName>
    </submittedName>
</protein>
<dbReference type="PANTHER" id="PTHR47951:SF7">
    <property type="entry name" value="FLAVONOID 3',5'-HYDROXYLASE-LIKE ISOFORM X1"/>
    <property type="match status" value="1"/>
</dbReference>
<dbReference type="GeneID" id="120278764"/>
<dbReference type="PRINTS" id="PR00385">
    <property type="entry name" value="P450"/>
</dbReference>
<dbReference type="PROSITE" id="PS00086">
    <property type="entry name" value="CYTOCHROME_P450"/>
    <property type="match status" value="1"/>
</dbReference>
<evidence type="ECO:0000256" key="3">
    <source>
        <dbReference type="ARBA" id="ARBA00022617"/>
    </source>
</evidence>
<evidence type="ECO:0000256" key="9">
    <source>
        <dbReference type="RuleBase" id="RU000461"/>
    </source>
</evidence>
<reference evidence="11" key="1">
    <citation type="submission" date="2025-08" db="UniProtKB">
        <authorList>
            <consortium name="RefSeq"/>
        </authorList>
    </citation>
    <scope>IDENTIFICATION</scope>
</reference>
<dbReference type="Gene3D" id="1.10.630.10">
    <property type="entry name" value="Cytochrome P450"/>
    <property type="match status" value="1"/>
</dbReference>
<comment type="cofactor">
    <cofactor evidence="1 8">
        <name>heme</name>
        <dbReference type="ChEBI" id="CHEBI:30413"/>
    </cofactor>
</comment>
<dbReference type="Pfam" id="PF00067">
    <property type="entry name" value="p450"/>
    <property type="match status" value="1"/>
</dbReference>
<keyword evidence="4 8" id="KW-0479">Metal-binding</keyword>
<dbReference type="GO" id="GO:0005506">
    <property type="term" value="F:iron ion binding"/>
    <property type="evidence" value="ECO:0007669"/>
    <property type="project" value="InterPro"/>
</dbReference>
<organism evidence="10 11">
    <name type="scientific">Dioscorea cayennensis subsp. rotundata</name>
    <name type="common">White Guinea yam</name>
    <name type="synonym">Dioscorea rotundata</name>
    <dbReference type="NCBI Taxonomy" id="55577"/>
    <lineage>
        <taxon>Eukaryota</taxon>
        <taxon>Viridiplantae</taxon>
        <taxon>Streptophyta</taxon>
        <taxon>Embryophyta</taxon>
        <taxon>Tracheophyta</taxon>
        <taxon>Spermatophyta</taxon>
        <taxon>Magnoliopsida</taxon>
        <taxon>Liliopsida</taxon>
        <taxon>Dioscoreales</taxon>
        <taxon>Dioscoreaceae</taxon>
        <taxon>Dioscorea</taxon>
    </lineage>
</organism>
<evidence type="ECO:0000313" key="11">
    <source>
        <dbReference type="RefSeq" id="XP_039141427.1"/>
    </source>
</evidence>
<keyword evidence="3 8" id="KW-0349">Heme</keyword>
<dbReference type="AlphaFoldDB" id="A0AB40CMX2"/>
<evidence type="ECO:0000256" key="1">
    <source>
        <dbReference type="ARBA" id="ARBA00001971"/>
    </source>
</evidence>
<sequence>MIQKIFTCTLTSIHQSWLWWWEGSTKCDEFSRSVLTFSIALFAILWCTWRYASSKKHKPVLPPGPGGLPLVGSLPFLGPNLHQCLAELSRSYGPIMKLRLGTKLCFIISSSSMAKEIYKENDIIFSNHDLTIAARIISYGGANLVRCPYGPTWRAMKRVFNADLLSNKNLDLCKDLREREIQRMVTELYVKAGIAVNVGELAFATSLNLLESMLWGDRHKCEAIESDFQQLVMETINLLTRPNISDFFPLVAWFDVRGIEQRMRKCISRLDRIYEDIMGRRMNLDGVEDGNAGATVGKDFLSILLRVMNDDNPKKPISCTNIKALITDIMVGGTSTMSTTVEWAMAELIHKPEIRKKVQEELDTVVGASKRVEESHISRLHYLRAVLKETLRLHPVVPLLVPRVPSQSCIVGGYEIPKGTRVMTNVWAIHRDPSVWDKPLDFYPERFLYNALADFSFFPFGSGRRKCAGLPLVEKVLPVIVATLMHFFEWRVPDGVELDFDEKFGVTLTKSNPLIAIPVPRFPSCKELYE</sequence>
<evidence type="ECO:0000256" key="5">
    <source>
        <dbReference type="ARBA" id="ARBA00023002"/>
    </source>
</evidence>
<comment type="similarity">
    <text evidence="2 9">Belongs to the cytochrome P450 family.</text>
</comment>
<dbReference type="RefSeq" id="XP_039141427.1">
    <property type="nucleotide sequence ID" value="XM_039285493.1"/>
</dbReference>
<keyword evidence="5 9" id="KW-0560">Oxidoreductase</keyword>
<name>A0AB40CMX2_DIOCR</name>
<dbReference type="InterPro" id="IPR017972">
    <property type="entry name" value="Cyt_P450_CS"/>
</dbReference>
<dbReference type="GO" id="GO:0004497">
    <property type="term" value="F:monooxygenase activity"/>
    <property type="evidence" value="ECO:0007669"/>
    <property type="project" value="UniProtKB-KW"/>
</dbReference>
<proteinExistence type="inferred from homology"/>
<gene>
    <name evidence="11" type="primary">LOC120278764</name>
</gene>